<name>A0A212L185_9BACT</name>
<evidence type="ECO:0000313" key="1">
    <source>
        <dbReference type="EMBL" id="SCM71266.1"/>
    </source>
</evidence>
<dbReference type="EMBL" id="FMJC01000001">
    <property type="protein sequence ID" value="SCM71266.1"/>
    <property type="molecule type" value="Genomic_DNA"/>
</dbReference>
<proteinExistence type="predicted"/>
<reference evidence="1" key="1">
    <citation type="submission" date="2016-08" db="EMBL/GenBank/DDBJ databases">
        <authorList>
            <person name="Seilhamer J.J."/>
        </authorList>
    </citation>
    <scope>NUCLEOTIDE SEQUENCE</scope>
    <source>
        <strain evidence="1">86-1</strain>
    </source>
</reference>
<sequence length="147" mass="16856">MTPRPLADYCWPCNPIRLSRRDSCCWQAGIWPAWWARLWRPDPTARPWCCVRCGTGEKLCGGRVKNFVGEGPDLDQITFEIFTFQRYHSAENAIFGRIHATLWRAALSCSVRAFNFFQKPNALKRVSSPTPPPPKTLIVFGYSTESF</sequence>
<accession>A0A212L185</accession>
<gene>
    <name evidence="1" type="ORF">KL86DES1_10965</name>
</gene>
<organism evidence="1">
    <name type="scientific">uncultured Desulfovibrio sp</name>
    <dbReference type="NCBI Taxonomy" id="167968"/>
    <lineage>
        <taxon>Bacteria</taxon>
        <taxon>Pseudomonadati</taxon>
        <taxon>Thermodesulfobacteriota</taxon>
        <taxon>Desulfovibrionia</taxon>
        <taxon>Desulfovibrionales</taxon>
        <taxon>Desulfovibrionaceae</taxon>
        <taxon>Desulfovibrio</taxon>
        <taxon>environmental samples</taxon>
    </lineage>
</organism>
<protein>
    <submittedName>
        <fullName evidence="1">Uncharacterized protein</fullName>
    </submittedName>
</protein>
<dbReference type="AlphaFoldDB" id="A0A212L185"/>